<keyword evidence="3 7" id="KW-0963">Cytoplasm</keyword>
<evidence type="ECO:0000256" key="7">
    <source>
        <dbReference type="HAMAP-Rule" id="MF_00639"/>
    </source>
</evidence>
<dbReference type="GO" id="GO:0005737">
    <property type="term" value="C:cytoplasm"/>
    <property type="evidence" value="ECO:0007669"/>
    <property type="project" value="UniProtKB-SubCell"/>
</dbReference>
<dbReference type="AlphaFoldDB" id="A0A832DIJ5"/>
<dbReference type="EC" id="6.3.2.9" evidence="7 8"/>
<dbReference type="HAMAP" id="MF_00639">
    <property type="entry name" value="MurD"/>
    <property type="match status" value="1"/>
</dbReference>
<evidence type="ECO:0000259" key="9">
    <source>
        <dbReference type="Pfam" id="PF02875"/>
    </source>
</evidence>
<dbReference type="GO" id="GO:0005524">
    <property type="term" value="F:ATP binding"/>
    <property type="evidence" value="ECO:0007669"/>
    <property type="project" value="UniProtKB-UniRule"/>
</dbReference>
<proteinExistence type="inferred from homology"/>
<evidence type="ECO:0000256" key="1">
    <source>
        <dbReference type="ARBA" id="ARBA00004496"/>
    </source>
</evidence>
<keyword evidence="7 8" id="KW-0961">Cell wall biogenesis/degradation</keyword>
<dbReference type="GO" id="GO:0008360">
    <property type="term" value="P:regulation of cell shape"/>
    <property type="evidence" value="ECO:0007669"/>
    <property type="project" value="UniProtKB-KW"/>
</dbReference>
<dbReference type="InterPro" id="IPR013221">
    <property type="entry name" value="Mur_ligase_cen"/>
</dbReference>
<keyword evidence="4 7" id="KW-0436">Ligase</keyword>
<organism evidence="11">
    <name type="scientific">Ignavibacterium album</name>
    <dbReference type="NCBI Taxonomy" id="591197"/>
    <lineage>
        <taxon>Bacteria</taxon>
        <taxon>Pseudomonadati</taxon>
        <taxon>Ignavibacteriota</taxon>
        <taxon>Ignavibacteria</taxon>
        <taxon>Ignavibacteriales</taxon>
        <taxon>Ignavibacteriaceae</taxon>
        <taxon>Ignavibacterium</taxon>
    </lineage>
</organism>
<evidence type="ECO:0000259" key="10">
    <source>
        <dbReference type="Pfam" id="PF08245"/>
    </source>
</evidence>
<comment type="pathway">
    <text evidence="2 7 8">Cell wall biogenesis; peptidoglycan biosynthesis.</text>
</comment>
<comment type="similarity">
    <text evidence="7">Belongs to the MurCDEF family.</text>
</comment>
<dbReference type="SUPFAM" id="SSF53244">
    <property type="entry name" value="MurD-like peptide ligases, peptide-binding domain"/>
    <property type="match status" value="1"/>
</dbReference>
<evidence type="ECO:0000313" key="11">
    <source>
        <dbReference type="EMBL" id="HGT48643.1"/>
    </source>
</evidence>
<dbReference type="GO" id="GO:0071555">
    <property type="term" value="P:cell wall organization"/>
    <property type="evidence" value="ECO:0007669"/>
    <property type="project" value="UniProtKB-KW"/>
</dbReference>
<keyword evidence="7 8" id="KW-0573">Peptidoglycan synthesis</keyword>
<dbReference type="NCBIfam" id="TIGR01087">
    <property type="entry name" value="murD"/>
    <property type="match status" value="1"/>
</dbReference>
<evidence type="ECO:0000256" key="5">
    <source>
        <dbReference type="ARBA" id="ARBA00022741"/>
    </source>
</evidence>
<dbReference type="GO" id="GO:0009252">
    <property type="term" value="P:peptidoglycan biosynthetic process"/>
    <property type="evidence" value="ECO:0007669"/>
    <property type="project" value="UniProtKB-UniRule"/>
</dbReference>
<reference evidence="11" key="1">
    <citation type="journal article" date="2020" name="mSystems">
        <title>Genome- and Community-Level Interaction Insights into Carbon Utilization and Element Cycling Functions of Hydrothermarchaeota in Hydrothermal Sediment.</title>
        <authorList>
            <person name="Zhou Z."/>
            <person name="Liu Y."/>
            <person name="Xu W."/>
            <person name="Pan J."/>
            <person name="Luo Z.H."/>
            <person name="Li M."/>
        </authorList>
    </citation>
    <scope>NUCLEOTIDE SEQUENCE [LARGE SCALE GENOMIC DNA]</scope>
    <source>
        <strain evidence="11">SpSt-500</strain>
    </source>
</reference>
<dbReference type="Pfam" id="PF02875">
    <property type="entry name" value="Mur_ligase_C"/>
    <property type="match status" value="1"/>
</dbReference>
<dbReference type="GO" id="GO:0008764">
    <property type="term" value="F:UDP-N-acetylmuramoylalanine-D-glutamate ligase activity"/>
    <property type="evidence" value="ECO:0007669"/>
    <property type="project" value="UniProtKB-UniRule"/>
</dbReference>
<keyword evidence="7 8" id="KW-0132">Cell division</keyword>
<feature type="domain" description="Mur ligase central" evidence="10">
    <location>
        <begin position="112"/>
        <end position="291"/>
    </location>
</feature>
<dbReference type="SUPFAM" id="SSF53623">
    <property type="entry name" value="MurD-like peptide ligases, catalytic domain"/>
    <property type="match status" value="1"/>
</dbReference>
<dbReference type="GO" id="GO:0051301">
    <property type="term" value="P:cell division"/>
    <property type="evidence" value="ECO:0007669"/>
    <property type="project" value="UniProtKB-KW"/>
</dbReference>
<dbReference type="UniPathway" id="UPA00219"/>
<evidence type="ECO:0000256" key="6">
    <source>
        <dbReference type="ARBA" id="ARBA00022840"/>
    </source>
</evidence>
<dbReference type="EMBL" id="DSVI01000018">
    <property type="protein sequence ID" value="HGT48643.1"/>
    <property type="molecule type" value="Genomic_DNA"/>
</dbReference>
<dbReference type="Gene3D" id="3.90.190.20">
    <property type="entry name" value="Mur ligase, C-terminal domain"/>
    <property type="match status" value="1"/>
</dbReference>
<dbReference type="PANTHER" id="PTHR43692:SF1">
    <property type="entry name" value="UDP-N-ACETYLMURAMOYLALANINE--D-GLUTAMATE LIGASE"/>
    <property type="match status" value="1"/>
</dbReference>
<gene>
    <name evidence="7" type="primary">murD</name>
    <name evidence="11" type="ORF">ENS56_11445</name>
</gene>
<dbReference type="InterPro" id="IPR036615">
    <property type="entry name" value="Mur_ligase_C_dom_sf"/>
</dbReference>
<dbReference type="InterPro" id="IPR004101">
    <property type="entry name" value="Mur_ligase_C"/>
</dbReference>
<protein>
    <recommendedName>
        <fullName evidence="7 8">UDP-N-acetylmuramoylalanine--D-glutamate ligase</fullName>
        <ecNumber evidence="7 8">6.3.2.9</ecNumber>
    </recommendedName>
    <alternativeName>
        <fullName evidence="7">D-glutamic acid-adding enzyme</fullName>
    </alternativeName>
    <alternativeName>
        <fullName evidence="7">UDP-N-acetylmuramoyl-L-alanyl-D-glutamate synthetase</fullName>
    </alternativeName>
</protein>
<evidence type="ECO:0000256" key="4">
    <source>
        <dbReference type="ARBA" id="ARBA00022598"/>
    </source>
</evidence>
<comment type="caution">
    <text evidence="11">The sequence shown here is derived from an EMBL/GenBank/DDBJ whole genome shotgun (WGS) entry which is preliminary data.</text>
</comment>
<comment type="catalytic activity">
    <reaction evidence="7 8">
        <text>UDP-N-acetyl-alpha-D-muramoyl-L-alanine + D-glutamate + ATP = UDP-N-acetyl-alpha-D-muramoyl-L-alanyl-D-glutamate + ADP + phosphate + H(+)</text>
        <dbReference type="Rhea" id="RHEA:16429"/>
        <dbReference type="ChEBI" id="CHEBI:15378"/>
        <dbReference type="ChEBI" id="CHEBI:29986"/>
        <dbReference type="ChEBI" id="CHEBI:30616"/>
        <dbReference type="ChEBI" id="CHEBI:43474"/>
        <dbReference type="ChEBI" id="CHEBI:83898"/>
        <dbReference type="ChEBI" id="CHEBI:83900"/>
        <dbReference type="ChEBI" id="CHEBI:456216"/>
        <dbReference type="EC" id="6.3.2.9"/>
    </reaction>
</comment>
<keyword evidence="6 7" id="KW-0067">ATP-binding</keyword>
<comment type="subcellular location">
    <subcellularLocation>
        <location evidence="1 7 8">Cytoplasm</location>
    </subcellularLocation>
</comment>
<dbReference type="InterPro" id="IPR005762">
    <property type="entry name" value="MurD"/>
</dbReference>
<sequence>MEIKNKKISIIGAARSGIGAAKLALKFGAIPFVSDLAGEESLSKSAETLKSLNIGFEIGQHSSQVYDCDLMVVSPGVPSDAEVIKNAKTKKIKVVSELEFASWFCKGTVIGITGTNGKTTTTSLCGHVFNECGVKTYVAGNIGLAFSEIADQVNENEFVSLEISSFQLDLIDKFAPKVAMILNITPDHLNRYENSVEKYALSKQLIYKNQTEKDFLILGNDSELLTKHLLEHKSKTYLFSTKQKVSNGCWLDNDRVVFSVNNVEQFSCKVSDIFIRGEHNIQNAMAVIIAAKIFDFDNEKIVNALQTFKGVEHRLEFVKEIEGIKFINDSKATNIDSVIVALKSFDEPIFLILGGLDKGNDYSTIEDLVIQKVKKIYAIGSSAEKIFNYFHNKVKTEIRKDLEEVVASALSEARAGDIVLLSPACASFDMFENYEHRGRVFKEIVNKI</sequence>
<keyword evidence="5 7" id="KW-0547">Nucleotide-binding</keyword>
<feature type="domain" description="Mur ligase C-terminal" evidence="9">
    <location>
        <begin position="313"/>
        <end position="425"/>
    </location>
</feature>
<dbReference type="Pfam" id="PF21377">
    <property type="entry name" value="MurD_N"/>
    <property type="match status" value="1"/>
</dbReference>
<evidence type="ECO:0000256" key="8">
    <source>
        <dbReference type="RuleBase" id="RU003664"/>
    </source>
</evidence>
<dbReference type="InterPro" id="IPR036565">
    <property type="entry name" value="Mur-like_cat_sf"/>
</dbReference>
<dbReference type="Gene3D" id="3.40.50.720">
    <property type="entry name" value="NAD(P)-binding Rossmann-like Domain"/>
    <property type="match status" value="1"/>
</dbReference>
<feature type="binding site" evidence="7">
    <location>
        <begin position="114"/>
        <end position="120"/>
    </location>
    <ligand>
        <name>ATP</name>
        <dbReference type="ChEBI" id="CHEBI:30616"/>
    </ligand>
</feature>
<comment type="function">
    <text evidence="7 8">Cell wall formation. Catalyzes the addition of glutamate to the nucleotide precursor UDP-N-acetylmuramoyl-L-alanine (UMA).</text>
</comment>
<dbReference type="PANTHER" id="PTHR43692">
    <property type="entry name" value="UDP-N-ACETYLMURAMOYLALANINE--D-GLUTAMATE LIGASE"/>
    <property type="match status" value="1"/>
</dbReference>
<dbReference type="Pfam" id="PF08245">
    <property type="entry name" value="Mur_ligase_M"/>
    <property type="match status" value="1"/>
</dbReference>
<dbReference type="Gene3D" id="3.40.1190.10">
    <property type="entry name" value="Mur-like, catalytic domain"/>
    <property type="match status" value="1"/>
</dbReference>
<evidence type="ECO:0000256" key="3">
    <source>
        <dbReference type="ARBA" id="ARBA00022490"/>
    </source>
</evidence>
<accession>A0A832DIJ5</accession>
<name>A0A832DIJ5_9BACT</name>
<dbReference type="SUPFAM" id="SSF51984">
    <property type="entry name" value="MurCD N-terminal domain"/>
    <property type="match status" value="1"/>
</dbReference>
<evidence type="ECO:0000256" key="2">
    <source>
        <dbReference type="ARBA" id="ARBA00004752"/>
    </source>
</evidence>
<keyword evidence="7 8" id="KW-0133">Cell shape</keyword>
<keyword evidence="7 8" id="KW-0131">Cell cycle</keyword>